<dbReference type="EMBL" id="LC093975">
    <property type="protein sequence ID" value="BAU71142.1"/>
    <property type="molecule type" value="mRNA"/>
</dbReference>
<feature type="domain" description="Cytochrome b5 heme-binding" evidence="5">
    <location>
        <begin position="12"/>
        <end position="97"/>
    </location>
</feature>
<dbReference type="GO" id="GO:0043546">
    <property type="term" value="F:molybdopterin cofactor binding"/>
    <property type="evidence" value="ECO:0007669"/>
    <property type="project" value="TreeGrafter"/>
</dbReference>
<proteinExistence type="evidence at transcript level"/>
<dbReference type="InterPro" id="IPR036374">
    <property type="entry name" value="OxRdtase_Mopterin-bd_sf"/>
</dbReference>
<dbReference type="InterPro" id="IPR018506">
    <property type="entry name" value="Cyt_B5_heme-BS"/>
</dbReference>
<dbReference type="PANTHER" id="PTHR19372">
    <property type="entry name" value="SULFITE REDUCTASE"/>
    <property type="match status" value="1"/>
</dbReference>
<dbReference type="GO" id="GO:0005739">
    <property type="term" value="C:mitochondrion"/>
    <property type="evidence" value="ECO:0007669"/>
    <property type="project" value="TreeGrafter"/>
</dbReference>
<dbReference type="PRINTS" id="PR00407">
    <property type="entry name" value="EUMOPTERIN"/>
</dbReference>
<dbReference type="SUPFAM" id="SSF55856">
    <property type="entry name" value="Cytochrome b5-like heme/steroid binding domain"/>
    <property type="match status" value="1"/>
</dbReference>
<organism evidence="6">
    <name type="scientific">Parachlorella kessleri</name>
    <name type="common">Green alga</name>
    <name type="synonym">Chlorella kessleri</name>
    <dbReference type="NCBI Taxonomy" id="3074"/>
    <lineage>
        <taxon>Eukaryota</taxon>
        <taxon>Viridiplantae</taxon>
        <taxon>Chlorophyta</taxon>
        <taxon>core chlorophytes</taxon>
        <taxon>Trebouxiophyceae</taxon>
        <taxon>Chlorellales</taxon>
        <taxon>Chlorellaceae</taxon>
        <taxon>Parachlorella</taxon>
    </lineage>
</organism>
<dbReference type="Gene3D" id="3.90.420.10">
    <property type="entry name" value="Oxidoreductase, molybdopterin-binding domain"/>
    <property type="match status" value="1"/>
</dbReference>
<comment type="similarity">
    <text evidence="4">Belongs to the cytochrome b5 family.</text>
</comment>
<accession>A0A143SMI5</accession>
<dbReference type="PROSITE" id="PS00191">
    <property type="entry name" value="CYTOCHROME_B5_1"/>
    <property type="match status" value="1"/>
</dbReference>
<dbReference type="GO" id="GO:0020037">
    <property type="term" value="F:heme binding"/>
    <property type="evidence" value="ECO:0007669"/>
    <property type="project" value="UniProtKB-UniRule"/>
</dbReference>
<dbReference type="SUPFAM" id="SSF56524">
    <property type="entry name" value="Oxidoreductase molybdopterin-binding domain"/>
    <property type="match status" value="1"/>
</dbReference>
<evidence type="ECO:0000256" key="1">
    <source>
        <dbReference type="ARBA" id="ARBA00022617"/>
    </source>
</evidence>
<keyword evidence="3 4" id="KW-0408">Iron</keyword>
<dbReference type="GO" id="GO:0006790">
    <property type="term" value="P:sulfur compound metabolic process"/>
    <property type="evidence" value="ECO:0007669"/>
    <property type="project" value="TreeGrafter"/>
</dbReference>
<keyword evidence="2 4" id="KW-0479">Metal-binding</keyword>
<dbReference type="InterPro" id="IPR008335">
    <property type="entry name" value="Mopterin_OxRdtase_euk"/>
</dbReference>
<reference evidence="6" key="1">
    <citation type="submission" date="2015-10" db="EMBL/GenBank/DDBJ databases">
        <title>Towards Deciphering the Relationship between Polyphosphate Accumulation Dynamics and Electron-dense Bodies Ultrastructure in the Green Alga Parachlorella kessleri.</title>
        <authorList>
            <person name="Ota S."/>
            <person name="Yoshihara M."/>
            <person name="Yamazaki T."/>
            <person name="Takeshita T."/>
            <person name="Hiram A."/>
            <person name="Konomi M."/>
            <person name="Oshima K."/>
            <person name="Hattori M."/>
            <person name="Bisova K."/>
            <person name="Zachleder V."/>
            <person name="Kawano S."/>
        </authorList>
    </citation>
    <scope>NUCLEOTIDE SEQUENCE</scope>
    <source>
        <strain evidence="6">NIES-2152</strain>
    </source>
</reference>
<dbReference type="InterPro" id="IPR036400">
    <property type="entry name" value="Cyt_B5-like_heme/steroid_sf"/>
</dbReference>
<dbReference type="Pfam" id="PF00173">
    <property type="entry name" value="Cyt-b5"/>
    <property type="match status" value="1"/>
</dbReference>
<dbReference type="GO" id="GO:0046872">
    <property type="term" value="F:metal ion binding"/>
    <property type="evidence" value="ECO:0007669"/>
    <property type="project" value="UniProtKB-UniRule"/>
</dbReference>
<name>A0A143SMI5_PARKE</name>
<dbReference type="AlphaFoldDB" id="A0A143SMI5"/>
<evidence type="ECO:0000259" key="5">
    <source>
        <dbReference type="PROSITE" id="PS50255"/>
    </source>
</evidence>
<protein>
    <submittedName>
        <fullName evidence="6">Sulfite oxidase</fullName>
    </submittedName>
</protein>
<evidence type="ECO:0000256" key="2">
    <source>
        <dbReference type="ARBA" id="ARBA00022723"/>
    </source>
</evidence>
<dbReference type="PROSITE" id="PS50255">
    <property type="entry name" value="CYTOCHROME_B5_2"/>
    <property type="match status" value="1"/>
</dbReference>
<dbReference type="GO" id="GO:0008482">
    <property type="term" value="F:sulfite oxidase activity"/>
    <property type="evidence" value="ECO:0007669"/>
    <property type="project" value="TreeGrafter"/>
</dbReference>
<evidence type="ECO:0000313" key="6">
    <source>
        <dbReference type="EMBL" id="BAU71142.1"/>
    </source>
</evidence>
<sequence>MAPNMPAAEEALPEYERQEVAKHRSREDGGRVWVTYKDGVYDITEFVENHPGGAKRIMMAAGGAIDPFWSMYQQHNTAQARRRVRDILSAYKIGRLKGGADPGLKDMDPYKNEPADRHPALVIRSAKPCNAETPLELLTASLVTPADLFYVRNHLPVPEVDERSYRLRVEGEGLRTVAKLSV</sequence>
<dbReference type="Gene3D" id="3.10.120.10">
    <property type="entry name" value="Cytochrome b5-like heme/steroid binding domain"/>
    <property type="match status" value="1"/>
</dbReference>
<keyword evidence="1 4" id="KW-0349">Heme</keyword>
<evidence type="ECO:0000256" key="4">
    <source>
        <dbReference type="RuleBase" id="RU362121"/>
    </source>
</evidence>
<dbReference type="FunFam" id="3.10.120.10:FF:000007">
    <property type="entry name" value="Sulfite oxidase, mitochondrial"/>
    <property type="match status" value="1"/>
</dbReference>
<dbReference type="PANTHER" id="PTHR19372:SF7">
    <property type="entry name" value="SULFITE OXIDASE, MITOCHONDRIAL"/>
    <property type="match status" value="1"/>
</dbReference>
<evidence type="ECO:0000256" key="3">
    <source>
        <dbReference type="ARBA" id="ARBA00023004"/>
    </source>
</evidence>
<dbReference type="InterPro" id="IPR001199">
    <property type="entry name" value="Cyt_B5-like_heme/steroid-bd"/>
</dbReference>
<dbReference type="SMART" id="SM01117">
    <property type="entry name" value="Cyt-b5"/>
    <property type="match status" value="1"/>
</dbReference>